<dbReference type="Proteomes" id="UP000095287">
    <property type="component" value="Unplaced"/>
</dbReference>
<protein>
    <submittedName>
        <fullName evidence="2">XRN_N domain-containing protein</fullName>
    </submittedName>
</protein>
<organism evidence="1 2">
    <name type="scientific">Steinernema glaseri</name>
    <dbReference type="NCBI Taxonomy" id="37863"/>
    <lineage>
        <taxon>Eukaryota</taxon>
        <taxon>Metazoa</taxon>
        <taxon>Ecdysozoa</taxon>
        <taxon>Nematoda</taxon>
        <taxon>Chromadorea</taxon>
        <taxon>Rhabditida</taxon>
        <taxon>Tylenchina</taxon>
        <taxon>Panagrolaimomorpha</taxon>
        <taxon>Strongyloidoidea</taxon>
        <taxon>Steinernematidae</taxon>
        <taxon>Steinernema</taxon>
    </lineage>
</organism>
<accession>A0A1I8ABG5</accession>
<sequence>MFHPIEEEIIIVGQPFDPERRERPTLDVSRLIDQTHKYYRNPALGDPVPWHVRRGQHCRRALGVLAPARHRRRHQPVPLAPNALGNTTAKSKERLDWVESPLPHGLHFAPGSPSVSQRLPCTDRRRVWPRFLFCPFLTPAPSKTS</sequence>
<keyword evidence="1" id="KW-1185">Reference proteome</keyword>
<evidence type="ECO:0000313" key="1">
    <source>
        <dbReference type="Proteomes" id="UP000095287"/>
    </source>
</evidence>
<dbReference type="WBParaSite" id="L893_g3738.t1">
    <property type="protein sequence ID" value="L893_g3738.t1"/>
    <property type="gene ID" value="L893_g3738"/>
</dbReference>
<evidence type="ECO:0000313" key="2">
    <source>
        <dbReference type="WBParaSite" id="L893_g3738.t1"/>
    </source>
</evidence>
<reference evidence="2" key="1">
    <citation type="submission" date="2016-11" db="UniProtKB">
        <authorList>
            <consortium name="WormBaseParasite"/>
        </authorList>
    </citation>
    <scope>IDENTIFICATION</scope>
</reference>
<name>A0A1I8ABG5_9BILA</name>
<dbReference type="AlphaFoldDB" id="A0A1I8ABG5"/>
<proteinExistence type="predicted"/>